<reference evidence="3" key="1">
    <citation type="submission" date="2017-01" db="EMBL/GenBank/DDBJ databases">
        <title>Comparative genomics of anhydrobiosis in the tardigrade Hypsibius dujardini.</title>
        <authorList>
            <person name="Yoshida Y."/>
            <person name="Koutsovoulos G."/>
            <person name="Laetsch D."/>
            <person name="Stevens L."/>
            <person name="Kumar S."/>
            <person name="Horikawa D."/>
            <person name="Ishino K."/>
            <person name="Komine S."/>
            <person name="Tomita M."/>
            <person name="Blaxter M."/>
            <person name="Arakawa K."/>
        </authorList>
    </citation>
    <scope>NUCLEOTIDE SEQUENCE [LARGE SCALE GENOMIC DNA]</scope>
    <source>
        <strain evidence="3">Z151</strain>
    </source>
</reference>
<dbReference type="EMBL" id="MTYJ01000033">
    <property type="protein sequence ID" value="OQV20141.1"/>
    <property type="molecule type" value="Genomic_DNA"/>
</dbReference>
<dbReference type="Proteomes" id="UP000192578">
    <property type="component" value="Unassembled WGS sequence"/>
</dbReference>
<feature type="compositionally biased region" description="Basic and acidic residues" evidence="1">
    <location>
        <begin position="38"/>
        <end position="72"/>
    </location>
</feature>
<name>A0A1W0WY57_HYPEX</name>
<dbReference type="AlphaFoldDB" id="A0A1W0WY57"/>
<accession>A0A1W0WY57</accession>
<evidence type="ECO:0000256" key="1">
    <source>
        <dbReference type="SAM" id="MobiDB-lite"/>
    </source>
</evidence>
<gene>
    <name evidence="2" type="ORF">BV898_05933</name>
</gene>
<feature type="region of interest" description="Disordered" evidence="1">
    <location>
        <begin position="1"/>
        <end position="72"/>
    </location>
</feature>
<comment type="caution">
    <text evidence="2">The sequence shown here is derived from an EMBL/GenBank/DDBJ whole genome shotgun (WGS) entry which is preliminary data.</text>
</comment>
<keyword evidence="3" id="KW-1185">Reference proteome</keyword>
<protein>
    <submittedName>
        <fullName evidence="2">Uncharacterized protein</fullName>
    </submittedName>
</protein>
<organism evidence="2 3">
    <name type="scientific">Hypsibius exemplaris</name>
    <name type="common">Freshwater tardigrade</name>
    <dbReference type="NCBI Taxonomy" id="2072580"/>
    <lineage>
        <taxon>Eukaryota</taxon>
        <taxon>Metazoa</taxon>
        <taxon>Ecdysozoa</taxon>
        <taxon>Tardigrada</taxon>
        <taxon>Eutardigrada</taxon>
        <taxon>Parachela</taxon>
        <taxon>Hypsibioidea</taxon>
        <taxon>Hypsibiidae</taxon>
        <taxon>Hypsibius</taxon>
    </lineage>
</organism>
<proteinExistence type="predicted"/>
<sequence length="72" mass="8161">MADHNKTVHVDEPRNAQDAAHPWNPESPVRDVGPADVGRTDAHATALKQDRENWGIETDPDVKFHPMMHRED</sequence>
<evidence type="ECO:0000313" key="3">
    <source>
        <dbReference type="Proteomes" id="UP000192578"/>
    </source>
</evidence>
<evidence type="ECO:0000313" key="2">
    <source>
        <dbReference type="EMBL" id="OQV20141.1"/>
    </source>
</evidence>
<feature type="compositionally biased region" description="Basic and acidic residues" evidence="1">
    <location>
        <begin position="1"/>
        <end position="15"/>
    </location>
</feature>